<evidence type="ECO:0000313" key="3">
    <source>
        <dbReference type="Proteomes" id="UP000184383"/>
    </source>
</evidence>
<sequence length="304" mass="35321">MADYVKSLQRTPSKRTRSRIDPLDIYSVPPRKQVKEIAQKAQLKKLGHIRKTLDKFYAPIEKMDTTTLDRDDLAELGIKVKTCDSFDEPDDDYRTFFKPLPEDTLDQYPMDKDTPCPKAIKRPNATIAWGFWKAKREGFPQNQYGYEQSLALITGWIGSAPPLFSKRLCVGDSVSLGSLFYRSFPAAHTWERLDSSKPHFMFTMTLDVEPTERLLKEEALQIMAAIKTRISSEFIDNNNQIIPIQMFSFMQNYGRILHAFYNGKRLVIRKTRLYAFEDENAPFDLFIRHLASEPVGYTRELKRK</sequence>
<feature type="region of interest" description="Disordered" evidence="1">
    <location>
        <begin position="1"/>
        <end position="21"/>
    </location>
</feature>
<dbReference type="Proteomes" id="UP000184383">
    <property type="component" value="Unassembled WGS sequence"/>
</dbReference>
<gene>
    <name evidence="2" type="ORF">ASPWEDRAFT_166214</name>
</gene>
<name>A0A1L9RZ90_ASPWE</name>
<protein>
    <submittedName>
        <fullName evidence="2">Uncharacterized protein</fullName>
    </submittedName>
</protein>
<accession>A0A1L9RZ90</accession>
<dbReference type="OrthoDB" id="4177740at2759"/>
<evidence type="ECO:0000313" key="2">
    <source>
        <dbReference type="EMBL" id="OJJ40128.1"/>
    </source>
</evidence>
<dbReference type="EMBL" id="KV878209">
    <property type="protein sequence ID" value="OJJ40128.1"/>
    <property type="molecule type" value="Genomic_DNA"/>
</dbReference>
<dbReference type="AlphaFoldDB" id="A0A1L9RZ90"/>
<proteinExistence type="predicted"/>
<dbReference type="VEuPathDB" id="FungiDB:ASPWEDRAFT_166214"/>
<keyword evidence="3" id="KW-1185">Reference proteome</keyword>
<dbReference type="RefSeq" id="XP_040693804.1">
    <property type="nucleotide sequence ID" value="XM_040829955.1"/>
</dbReference>
<evidence type="ECO:0000256" key="1">
    <source>
        <dbReference type="SAM" id="MobiDB-lite"/>
    </source>
</evidence>
<organism evidence="2 3">
    <name type="scientific">Aspergillus wentii DTO 134E9</name>
    <dbReference type="NCBI Taxonomy" id="1073089"/>
    <lineage>
        <taxon>Eukaryota</taxon>
        <taxon>Fungi</taxon>
        <taxon>Dikarya</taxon>
        <taxon>Ascomycota</taxon>
        <taxon>Pezizomycotina</taxon>
        <taxon>Eurotiomycetes</taxon>
        <taxon>Eurotiomycetidae</taxon>
        <taxon>Eurotiales</taxon>
        <taxon>Aspergillaceae</taxon>
        <taxon>Aspergillus</taxon>
        <taxon>Aspergillus subgen. Cremei</taxon>
    </lineage>
</organism>
<reference evidence="3" key="1">
    <citation type="journal article" date="2017" name="Genome Biol.">
        <title>Comparative genomics reveals high biological diversity and specific adaptations in the industrially and medically important fungal genus Aspergillus.</title>
        <authorList>
            <person name="de Vries R.P."/>
            <person name="Riley R."/>
            <person name="Wiebenga A."/>
            <person name="Aguilar-Osorio G."/>
            <person name="Amillis S."/>
            <person name="Uchima C.A."/>
            <person name="Anderluh G."/>
            <person name="Asadollahi M."/>
            <person name="Askin M."/>
            <person name="Barry K."/>
            <person name="Battaglia E."/>
            <person name="Bayram O."/>
            <person name="Benocci T."/>
            <person name="Braus-Stromeyer S.A."/>
            <person name="Caldana C."/>
            <person name="Canovas D."/>
            <person name="Cerqueira G.C."/>
            <person name="Chen F."/>
            <person name="Chen W."/>
            <person name="Choi C."/>
            <person name="Clum A."/>
            <person name="Dos Santos R.A."/>
            <person name="Damasio A.R."/>
            <person name="Diallinas G."/>
            <person name="Emri T."/>
            <person name="Fekete E."/>
            <person name="Flipphi M."/>
            <person name="Freyberg S."/>
            <person name="Gallo A."/>
            <person name="Gournas C."/>
            <person name="Habgood R."/>
            <person name="Hainaut M."/>
            <person name="Harispe M.L."/>
            <person name="Henrissat B."/>
            <person name="Hilden K.S."/>
            <person name="Hope R."/>
            <person name="Hossain A."/>
            <person name="Karabika E."/>
            <person name="Karaffa L."/>
            <person name="Karanyi Z."/>
            <person name="Krasevec N."/>
            <person name="Kuo A."/>
            <person name="Kusch H."/>
            <person name="LaButti K."/>
            <person name="Lagendijk E.L."/>
            <person name="Lapidus A."/>
            <person name="Levasseur A."/>
            <person name="Lindquist E."/>
            <person name="Lipzen A."/>
            <person name="Logrieco A.F."/>
            <person name="MacCabe A."/>
            <person name="Maekelae M.R."/>
            <person name="Malavazi I."/>
            <person name="Melin P."/>
            <person name="Meyer V."/>
            <person name="Mielnichuk N."/>
            <person name="Miskei M."/>
            <person name="Molnar A.P."/>
            <person name="Mule G."/>
            <person name="Ngan C.Y."/>
            <person name="Orejas M."/>
            <person name="Orosz E."/>
            <person name="Ouedraogo J.P."/>
            <person name="Overkamp K.M."/>
            <person name="Park H.-S."/>
            <person name="Perrone G."/>
            <person name="Piumi F."/>
            <person name="Punt P.J."/>
            <person name="Ram A.F."/>
            <person name="Ramon A."/>
            <person name="Rauscher S."/>
            <person name="Record E."/>
            <person name="Riano-Pachon D.M."/>
            <person name="Robert V."/>
            <person name="Roehrig J."/>
            <person name="Ruller R."/>
            <person name="Salamov A."/>
            <person name="Salih N.S."/>
            <person name="Samson R.A."/>
            <person name="Sandor E."/>
            <person name="Sanguinetti M."/>
            <person name="Schuetze T."/>
            <person name="Sepcic K."/>
            <person name="Shelest E."/>
            <person name="Sherlock G."/>
            <person name="Sophianopoulou V."/>
            <person name="Squina F.M."/>
            <person name="Sun H."/>
            <person name="Susca A."/>
            <person name="Todd R.B."/>
            <person name="Tsang A."/>
            <person name="Unkles S.E."/>
            <person name="van de Wiele N."/>
            <person name="van Rossen-Uffink D."/>
            <person name="Oliveira J.V."/>
            <person name="Vesth T.C."/>
            <person name="Visser J."/>
            <person name="Yu J.-H."/>
            <person name="Zhou M."/>
            <person name="Andersen M.R."/>
            <person name="Archer D.B."/>
            <person name="Baker S.E."/>
            <person name="Benoit I."/>
            <person name="Brakhage A.A."/>
            <person name="Braus G.H."/>
            <person name="Fischer R."/>
            <person name="Frisvad J.C."/>
            <person name="Goldman G.H."/>
            <person name="Houbraken J."/>
            <person name="Oakley B."/>
            <person name="Pocsi I."/>
            <person name="Scazzocchio C."/>
            <person name="Seiboth B."/>
            <person name="vanKuyk P.A."/>
            <person name="Wortman J."/>
            <person name="Dyer P.S."/>
            <person name="Grigoriev I.V."/>
        </authorList>
    </citation>
    <scope>NUCLEOTIDE SEQUENCE [LARGE SCALE GENOMIC DNA]</scope>
    <source>
        <strain evidence="3">DTO 134E9</strain>
    </source>
</reference>
<dbReference type="STRING" id="1073089.A0A1L9RZ90"/>
<dbReference type="GeneID" id="63745803"/>